<evidence type="ECO:0000259" key="1">
    <source>
        <dbReference type="Pfam" id="PF13349"/>
    </source>
</evidence>
<organism evidence="2 3">
    <name type="scientific">Methanoculleus nereidis</name>
    <dbReference type="NCBI Taxonomy" id="2735141"/>
    <lineage>
        <taxon>Archaea</taxon>
        <taxon>Methanobacteriati</taxon>
        <taxon>Methanobacteriota</taxon>
        <taxon>Stenosarchaea group</taxon>
        <taxon>Methanomicrobia</taxon>
        <taxon>Methanomicrobiales</taxon>
        <taxon>Methanomicrobiaceae</taxon>
        <taxon>Methanoculleus</taxon>
    </lineage>
</organism>
<dbReference type="RefSeq" id="WP_317295187.1">
    <property type="nucleotide sequence ID" value="NZ_JABFFQ010000001.1"/>
</dbReference>
<gene>
    <name evidence="2" type="ORF">HL657_02105</name>
</gene>
<comment type="caution">
    <text evidence="2">The sequence shown here is derived from an EMBL/GenBank/DDBJ whole genome shotgun (WGS) entry which is preliminary data.</text>
</comment>
<sequence>MQKTVCASLALIVLAALTVLPGCTGVPGLEATEEFNRTITVEPGSALTVINRNGGVTLDVQEGNTVAVSAVKRSAYGQGELDKVQIMVTEGDPLRIETVHTGLNPRVSVSYTIHVPPTVVLERVENSNGPIELSGVQVNETDLRTSNGPVRVDGARGGNLTAASSNGGIEVRGAEGYVTARTSNGPITVEGAGGVADLDTSNGPISAEIPAVRGDVDIRTSNGPITLRFAEGLDARIVATTSNGRIAVNDLALQLEESSGTRVSGTLGQGGPTISATTSNAIIDLSEL</sequence>
<evidence type="ECO:0000313" key="2">
    <source>
        <dbReference type="EMBL" id="MDV4341990.1"/>
    </source>
</evidence>
<dbReference type="Proteomes" id="UP001273768">
    <property type="component" value="Unassembled WGS sequence"/>
</dbReference>
<name>A0ABU3YZM3_9EURY</name>
<proteinExistence type="predicted"/>
<protein>
    <submittedName>
        <fullName evidence="2">DUF4097 family beta strand repeat protein</fullName>
    </submittedName>
</protein>
<dbReference type="EMBL" id="JABFFQ010000001">
    <property type="protein sequence ID" value="MDV4341990.1"/>
    <property type="molecule type" value="Genomic_DNA"/>
</dbReference>
<keyword evidence="3" id="KW-1185">Reference proteome</keyword>
<accession>A0ABU3YZM3</accession>
<evidence type="ECO:0000313" key="3">
    <source>
        <dbReference type="Proteomes" id="UP001273768"/>
    </source>
</evidence>
<feature type="domain" description="DUF4097" evidence="1">
    <location>
        <begin position="62"/>
        <end position="280"/>
    </location>
</feature>
<dbReference type="InterPro" id="IPR025164">
    <property type="entry name" value="Toastrack_DUF4097"/>
</dbReference>
<dbReference type="Pfam" id="PF13349">
    <property type="entry name" value="DUF4097"/>
    <property type="match status" value="1"/>
</dbReference>
<reference evidence="2 3" key="1">
    <citation type="submission" date="2020-05" db="EMBL/GenBank/DDBJ databases">
        <title>Isolation and characterization of methanoarchaea from a cold seep at offshore SW Taiwan.</title>
        <authorList>
            <person name="Chen Y.-W."/>
            <person name="Chen S.-C."/>
            <person name="Lai M.-C."/>
        </authorList>
    </citation>
    <scope>NUCLEOTIDE SEQUENCE [LARGE SCALE GENOMIC DNA]</scope>
    <source>
        <strain evidence="2 3">YWC-01</strain>
    </source>
</reference>